<feature type="compositionally biased region" description="Polar residues" evidence="1">
    <location>
        <begin position="801"/>
        <end position="813"/>
    </location>
</feature>
<feature type="compositionally biased region" description="Basic residues" evidence="1">
    <location>
        <begin position="141"/>
        <end position="152"/>
    </location>
</feature>
<accession>A0A6L2JQ13</accession>
<dbReference type="AlphaFoldDB" id="A0A6L2JQ13"/>
<feature type="region of interest" description="Disordered" evidence="1">
    <location>
        <begin position="114"/>
        <end position="156"/>
    </location>
</feature>
<name>A0A6L2JQ13_TANCI</name>
<organism evidence="2">
    <name type="scientific">Tanacetum cinerariifolium</name>
    <name type="common">Dalmatian daisy</name>
    <name type="synonym">Chrysanthemum cinerariifolium</name>
    <dbReference type="NCBI Taxonomy" id="118510"/>
    <lineage>
        <taxon>Eukaryota</taxon>
        <taxon>Viridiplantae</taxon>
        <taxon>Streptophyta</taxon>
        <taxon>Embryophyta</taxon>
        <taxon>Tracheophyta</taxon>
        <taxon>Spermatophyta</taxon>
        <taxon>Magnoliopsida</taxon>
        <taxon>eudicotyledons</taxon>
        <taxon>Gunneridae</taxon>
        <taxon>Pentapetalae</taxon>
        <taxon>asterids</taxon>
        <taxon>campanulids</taxon>
        <taxon>Asterales</taxon>
        <taxon>Asteraceae</taxon>
        <taxon>Asteroideae</taxon>
        <taxon>Anthemideae</taxon>
        <taxon>Anthemidinae</taxon>
        <taxon>Tanacetum</taxon>
    </lineage>
</organism>
<sequence>MQVGLMRQVNKGPIIVSQHYGLRDLSGFQNMQGFPQDGPSSFPTQPSPSYFEGAQATPYYVHNMATTNWQTPMPSHPGTPNGQTHMPSHLATPNWQTPIPSYSHDVGLVNPNILNQDKKEPRPSMYRRSPYMDLPPTTVLPKKRADKTKNKGKNANVSPLNLGNAFVDDKVGVDDVMFMGERQTDNYFMYENVDPNKVRREDYIEGTKFLIHPYPIYLDYHNRLFSSRDLLARTSSSSVYGLLSLHGISRPRGLVIRGQLEQLYQIPNALLFCILSNKGVSTLENLLPTLRIFANTFWVRAGEVYLVAIQPDAYHKLCEAGPHRWSRVHCPLVRYNYMTLNRVESVKDVTVLKRKLSVLMLAETYRAMVQDWYFKRRELADASLAELMNHVITDYTSEGEDDKRETCTLVSTGLEFLMPVPNLGIAEGQVIQTVITHNAAYQANDLDAYDSDCDELNTAKVALMANFPHYGSNVFAEVYNHNNIDNYMINQSVQAMSSFEHSSVVNHSEPEITIDSNIIIYSQYVHETQQAAVQNSNSSAQQDALILSNAEIDRLKQTPSEQLHEKESLMKTVTVLKNDFKKEESRNIDREIALEDKIKHLDNIVYKGDQSAQTAYMLTKLKFFYDHTTKQALGFQNLFYLKKAQQLEPKLYDGKKVNTTPVDYVALNQLSQDFEKRFIPQTKLSVKQAFLSQNSMNSLDPSPSCTPTRVAVPKELHKLSMAIEQHHLESKTFEGKMNQVLNENKRLLEQVINKKIVNTVVNFSVDNASVNVHECKKCLKLETEVLNKKDFIEKETYGVKPSTSASRSQPSGNTKKDKIQ</sequence>
<feature type="region of interest" description="Disordered" evidence="1">
    <location>
        <begin position="796"/>
        <end position="820"/>
    </location>
</feature>
<comment type="caution">
    <text evidence="2">The sequence shown here is derived from an EMBL/GenBank/DDBJ whole genome shotgun (WGS) entry which is preliminary data.</text>
</comment>
<evidence type="ECO:0000256" key="1">
    <source>
        <dbReference type="SAM" id="MobiDB-lite"/>
    </source>
</evidence>
<proteinExistence type="predicted"/>
<reference evidence="2" key="1">
    <citation type="journal article" date="2019" name="Sci. Rep.">
        <title>Draft genome of Tanacetum cinerariifolium, the natural source of mosquito coil.</title>
        <authorList>
            <person name="Yamashiro T."/>
            <person name="Shiraishi A."/>
            <person name="Satake H."/>
            <person name="Nakayama K."/>
        </authorList>
    </citation>
    <scope>NUCLEOTIDE SEQUENCE</scope>
</reference>
<dbReference type="EMBL" id="BKCJ010001082">
    <property type="protein sequence ID" value="GEU38687.1"/>
    <property type="molecule type" value="Genomic_DNA"/>
</dbReference>
<protein>
    <submittedName>
        <fullName evidence="2">Transposase, MuDR, MULE transposase domain protein</fullName>
    </submittedName>
</protein>
<evidence type="ECO:0000313" key="2">
    <source>
        <dbReference type="EMBL" id="GEU38687.1"/>
    </source>
</evidence>
<gene>
    <name evidence="2" type="ORF">Tci_010665</name>
</gene>